<dbReference type="InterPro" id="IPR012902">
    <property type="entry name" value="N_methyl_site"/>
</dbReference>
<keyword evidence="3" id="KW-1185">Reference proteome</keyword>
<gene>
    <name evidence="2" type="ORF">CPter291_4345</name>
</gene>
<dbReference type="InterPro" id="IPR045584">
    <property type="entry name" value="Pilin-like"/>
</dbReference>
<dbReference type="Proteomes" id="UP000074914">
    <property type="component" value="Chromosome"/>
</dbReference>
<dbReference type="Pfam" id="PF07963">
    <property type="entry name" value="N_methyl"/>
    <property type="match status" value="1"/>
</dbReference>
<dbReference type="PANTHER" id="PTHR30093:SF47">
    <property type="entry name" value="TYPE IV PILUS NON-CORE MINOR PILIN PILE"/>
    <property type="match status" value="1"/>
</dbReference>
<accession>A0ABM5ZBJ3</accession>
<evidence type="ECO:0000313" key="2">
    <source>
        <dbReference type="EMBL" id="AMP16571.1"/>
    </source>
</evidence>
<protein>
    <submittedName>
        <fullName evidence="2">Prepilin-type N-terminal cleavage/methylation domain protein</fullName>
    </submittedName>
</protein>
<dbReference type="PANTHER" id="PTHR30093">
    <property type="entry name" value="GENERAL SECRETION PATHWAY PROTEIN G"/>
    <property type="match status" value="1"/>
</dbReference>
<dbReference type="NCBIfam" id="TIGR02532">
    <property type="entry name" value="IV_pilin_GFxxxE"/>
    <property type="match status" value="1"/>
</dbReference>
<dbReference type="InterPro" id="IPR031982">
    <property type="entry name" value="PilE-like"/>
</dbReference>
<sequence length="137" mass="14649">MKYGNVSAARGFTLIELMIVVVVIAVLAAIAVPNYTQYVQRGYRAQAMASLLQDANWMQQQFTINNTYPATTAVLPQNGSPKYSITVNASTASSFTLWATPVTNDKCGTFTLDNTGLRSTQSGTTPAAASADCWAGR</sequence>
<name>A0ABM5ZBJ3_9BURK</name>
<evidence type="ECO:0000256" key="1">
    <source>
        <dbReference type="SAM" id="Phobius"/>
    </source>
</evidence>
<proteinExistence type="predicted"/>
<dbReference type="PROSITE" id="PS00409">
    <property type="entry name" value="PROKAR_NTER_METHYL"/>
    <property type="match status" value="1"/>
</dbReference>
<reference evidence="2 3" key="1">
    <citation type="submission" date="2015-11" db="EMBL/GenBank/DDBJ databases">
        <title>Exploring the genomic traits of fungus-feeding bacterial genus Collimonas.</title>
        <authorList>
            <person name="Song C."/>
            <person name="Schmidt R."/>
            <person name="de Jager V."/>
            <person name="Krzyzanowska D."/>
            <person name="Jongedijk E."/>
            <person name="Cankar K."/>
            <person name="Beekwilder J."/>
            <person name="van Veen A."/>
            <person name="de Boer W."/>
            <person name="van Veen J.A."/>
            <person name="Garbeva P."/>
        </authorList>
    </citation>
    <scope>NUCLEOTIDE SEQUENCE [LARGE SCALE GENOMIC DNA]</scope>
    <source>
        <strain evidence="2 3">Ter291</strain>
    </source>
</reference>
<feature type="transmembrane region" description="Helical" evidence="1">
    <location>
        <begin position="12"/>
        <end position="32"/>
    </location>
</feature>
<dbReference type="RefSeq" id="WP_062121113.1">
    <property type="nucleotide sequence ID" value="NZ_CP013236.1"/>
</dbReference>
<dbReference type="SUPFAM" id="SSF54523">
    <property type="entry name" value="Pili subunits"/>
    <property type="match status" value="1"/>
</dbReference>
<evidence type="ECO:0000313" key="3">
    <source>
        <dbReference type="Proteomes" id="UP000074914"/>
    </source>
</evidence>
<keyword evidence="1" id="KW-0812">Transmembrane</keyword>
<keyword evidence="1" id="KW-1133">Transmembrane helix</keyword>
<organism evidence="2 3">
    <name type="scientific">Collimonas pratensis</name>
    <dbReference type="NCBI Taxonomy" id="279113"/>
    <lineage>
        <taxon>Bacteria</taxon>
        <taxon>Pseudomonadati</taxon>
        <taxon>Pseudomonadota</taxon>
        <taxon>Betaproteobacteria</taxon>
        <taxon>Burkholderiales</taxon>
        <taxon>Oxalobacteraceae</taxon>
        <taxon>Collimonas</taxon>
    </lineage>
</organism>
<dbReference type="Gene3D" id="3.30.700.10">
    <property type="entry name" value="Glycoprotein, Type 4 Pilin"/>
    <property type="match status" value="1"/>
</dbReference>
<dbReference type="Pfam" id="PF16732">
    <property type="entry name" value="ComP_DUS"/>
    <property type="match status" value="1"/>
</dbReference>
<dbReference type="EMBL" id="CP013236">
    <property type="protein sequence ID" value="AMP16571.1"/>
    <property type="molecule type" value="Genomic_DNA"/>
</dbReference>
<keyword evidence="1" id="KW-0472">Membrane</keyword>